<dbReference type="Gene3D" id="3.90.1150.10">
    <property type="entry name" value="Aspartate Aminotransferase, domain 1"/>
    <property type="match status" value="1"/>
</dbReference>
<evidence type="ECO:0000256" key="4">
    <source>
        <dbReference type="ARBA" id="ARBA00022679"/>
    </source>
</evidence>
<dbReference type="SUPFAM" id="SSF53383">
    <property type="entry name" value="PLP-dependent transferases"/>
    <property type="match status" value="1"/>
</dbReference>
<comment type="similarity">
    <text evidence="2">Belongs to the class-V pyridoxal-phosphate-dependent aminotransferase family. NifS/IscS subfamily.</text>
</comment>
<keyword evidence="8" id="KW-0411">Iron-sulfur</keyword>
<proteinExistence type="inferred from homology"/>
<dbReference type="EC" id="2.8.1.7" evidence="3"/>
<dbReference type="Gene3D" id="1.10.260.50">
    <property type="match status" value="1"/>
</dbReference>
<dbReference type="GO" id="GO:0031071">
    <property type="term" value="F:cysteine desulfurase activity"/>
    <property type="evidence" value="ECO:0007669"/>
    <property type="project" value="UniProtKB-EC"/>
</dbReference>
<evidence type="ECO:0000256" key="9">
    <source>
        <dbReference type="ARBA" id="ARBA00050776"/>
    </source>
</evidence>
<feature type="domain" description="Aminotransferase class V" evidence="11">
    <location>
        <begin position="4"/>
        <end position="371"/>
    </location>
</feature>
<dbReference type="PROSITE" id="PS00595">
    <property type="entry name" value="AA_TRANSFER_CLASS_5"/>
    <property type="match status" value="1"/>
</dbReference>
<evidence type="ECO:0000313" key="12">
    <source>
        <dbReference type="EMBL" id="MDG0793118.1"/>
    </source>
</evidence>
<dbReference type="InterPro" id="IPR000192">
    <property type="entry name" value="Aminotrans_V_dom"/>
</dbReference>
<evidence type="ECO:0000313" key="13">
    <source>
        <dbReference type="Proteomes" id="UP001153387"/>
    </source>
</evidence>
<dbReference type="InterPro" id="IPR015424">
    <property type="entry name" value="PyrdxlP-dep_Trfase"/>
</dbReference>
<dbReference type="Gene3D" id="3.40.640.10">
    <property type="entry name" value="Type I PLP-dependent aspartate aminotransferase-like (Major domain)"/>
    <property type="match status" value="1"/>
</dbReference>
<evidence type="ECO:0000256" key="2">
    <source>
        <dbReference type="ARBA" id="ARBA00006490"/>
    </source>
</evidence>
<evidence type="ECO:0000256" key="6">
    <source>
        <dbReference type="ARBA" id="ARBA00022898"/>
    </source>
</evidence>
<comment type="cofactor">
    <cofactor evidence="1 10">
        <name>pyridoxal 5'-phosphate</name>
        <dbReference type="ChEBI" id="CHEBI:597326"/>
    </cofactor>
</comment>
<comment type="catalytic activity">
    <reaction evidence="9">
        <text>(sulfur carrier)-H + L-cysteine = (sulfur carrier)-SH + L-alanine</text>
        <dbReference type="Rhea" id="RHEA:43892"/>
        <dbReference type="Rhea" id="RHEA-COMP:14737"/>
        <dbReference type="Rhea" id="RHEA-COMP:14739"/>
        <dbReference type="ChEBI" id="CHEBI:29917"/>
        <dbReference type="ChEBI" id="CHEBI:35235"/>
        <dbReference type="ChEBI" id="CHEBI:57972"/>
        <dbReference type="ChEBI" id="CHEBI:64428"/>
        <dbReference type="EC" id="2.8.1.7"/>
    </reaction>
</comment>
<organism evidence="12 13">
    <name type="scientific">Cohnella ginsengisoli</name>
    <dbReference type="NCBI Taxonomy" id="425004"/>
    <lineage>
        <taxon>Bacteria</taxon>
        <taxon>Bacillati</taxon>
        <taxon>Bacillota</taxon>
        <taxon>Bacilli</taxon>
        <taxon>Bacillales</taxon>
        <taxon>Paenibacillaceae</taxon>
        <taxon>Cohnella</taxon>
    </lineage>
</organism>
<dbReference type="InterPro" id="IPR020578">
    <property type="entry name" value="Aminotrans_V_PyrdxlP_BS"/>
</dbReference>
<dbReference type="RefSeq" id="WP_277566953.1">
    <property type="nucleotide sequence ID" value="NZ_JAPDHZ010000004.1"/>
</dbReference>
<sequence length="387" mass="40229">MERIYMDYAATAPMLPEALAAYVSAAGDAPGNPSSLHAFGRGARSRVTEARDALSGAIGCRPDELTFTGGGTESDNAALFGAARAQRAKDPRRIGIVTTAVEHHAVLHAAGRLADEGFALTVLPVDRLGRVSLHDAEAAIDDTTAVVSVMYGNNETGTLQPIGDIGELARRHGAVMHVDAVQALGYAPIDVGTLPVDLLSLSAHKIGGPQGVGALYVRTGTPWQPLLYGGSQERRRRAGTENVAGIAAFGVAASLAARTVDARRAHAEAVRDALLTGLRERLGPEAVTLNGDPDPSGRLPHILNIGIEGVSNETLLMNLDLQGIAVSGGSACTSGSLQPSHVLTAMGLSPQFCKNSVRFSFGMGNTISQADKAAEIVATIVARLRKR</sequence>
<dbReference type="PANTHER" id="PTHR11601">
    <property type="entry name" value="CYSTEINE DESULFURYLASE FAMILY MEMBER"/>
    <property type="match status" value="1"/>
</dbReference>
<comment type="caution">
    <text evidence="12">The sequence shown here is derived from an EMBL/GenBank/DDBJ whole genome shotgun (WGS) entry which is preliminary data.</text>
</comment>
<dbReference type="PANTHER" id="PTHR11601:SF34">
    <property type="entry name" value="CYSTEINE DESULFURASE"/>
    <property type="match status" value="1"/>
</dbReference>
<keyword evidence="6" id="KW-0663">Pyridoxal phosphate</keyword>
<reference evidence="12 13" key="1">
    <citation type="submission" date="2022-10" db="EMBL/GenBank/DDBJ databases">
        <title>Comparative genomic analysis of Cohnella hashimotonis sp. nov., isolated from the International Space Station.</title>
        <authorList>
            <person name="Simpson A."/>
            <person name="Venkateswaran K."/>
        </authorList>
    </citation>
    <scope>NUCLEOTIDE SEQUENCE [LARGE SCALE GENOMIC DNA]</scope>
    <source>
        <strain evidence="12 13">DSM 18997</strain>
    </source>
</reference>
<protein>
    <recommendedName>
        <fullName evidence="3">cysteine desulfurase</fullName>
        <ecNumber evidence="3">2.8.1.7</ecNumber>
    </recommendedName>
</protein>
<keyword evidence="7" id="KW-0408">Iron</keyword>
<dbReference type="Proteomes" id="UP001153387">
    <property type="component" value="Unassembled WGS sequence"/>
</dbReference>
<evidence type="ECO:0000256" key="10">
    <source>
        <dbReference type="RuleBase" id="RU004504"/>
    </source>
</evidence>
<keyword evidence="5" id="KW-0479">Metal-binding</keyword>
<evidence type="ECO:0000256" key="5">
    <source>
        <dbReference type="ARBA" id="ARBA00022723"/>
    </source>
</evidence>
<evidence type="ECO:0000256" key="1">
    <source>
        <dbReference type="ARBA" id="ARBA00001933"/>
    </source>
</evidence>
<dbReference type="PIRSF" id="PIRSF005572">
    <property type="entry name" value="NifS"/>
    <property type="match status" value="1"/>
</dbReference>
<gene>
    <name evidence="12" type="ORF">OMP38_21370</name>
</gene>
<dbReference type="Pfam" id="PF00266">
    <property type="entry name" value="Aminotran_5"/>
    <property type="match status" value="1"/>
</dbReference>
<dbReference type="EMBL" id="JAPDHZ010000004">
    <property type="protein sequence ID" value="MDG0793118.1"/>
    <property type="molecule type" value="Genomic_DNA"/>
</dbReference>
<keyword evidence="4" id="KW-0808">Transferase</keyword>
<keyword evidence="13" id="KW-1185">Reference proteome</keyword>
<dbReference type="InterPro" id="IPR015421">
    <property type="entry name" value="PyrdxlP-dep_Trfase_major"/>
</dbReference>
<evidence type="ECO:0000256" key="7">
    <source>
        <dbReference type="ARBA" id="ARBA00023004"/>
    </source>
</evidence>
<name>A0A9X4KJ99_9BACL</name>
<evidence type="ECO:0000256" key="3">
    <source>
        <dbReference type="ARBA" id="ARBA00012239"/>
    </source>
</evidence>
<dbReference type="GO" id="GO:0051536">
    <property type="term" value="F:iron-sulfur cluster binding"/>
    <property type="evidence" value="ECO:0007669"/>
    <property type="project" value="UniProtKB-KW"/>
</dbReference>
<dbReference type="FunFam" id="3.40.640.10:FF:000084">
    <property type="entry name" value="IscS-like cysteine desulfurase"/>
    <property type="match status" value="1"/>
</dbReference>
<dbReference type="AlphaFoldDB" id="A0A9X4KJ99"/>
<dbReference type="InterPro" id="IPR016454">
    <property type="entry name" value="Cysteine_dSase"/>
</dbReference>
<accession>A0A9X4KJ99</accession>
<evidence type="ECO:0000256" key="8">
    <source>
        <dbReference type="ARBA" id="ARBA00023014"/>
    </source>
</evidence>
<evidence type="ECO:0000259" key="11">
    <source>
        <dbReference type="Pfam" id="PF00266"/>
    </source>
</evidence>
<dbReference type="InterPro" id="IPR015422">
    <property type="entry name" value="PyrdxlP-dep_Trfase_small"/>
</dbReference>
<dbReference type="GO" id="GO:0046872">
    <property type="term" value="F:metal ion binding"/>
    <property type="evidence" value="ECO:0007669"/>
    <property type="project" value="UniProtKB-KW"/>
</dbReference>